<dbReference type="AlphaFoldDB" id="W7M0J3"/>
<dbReference type="EMBL" id="DS022243">
    <property type="protein sequence ID" value="EWG38422.1"/>
    <property type="molecule type" value="Genomic_DNA"/>
</dbReference>
<dbReference type="GeneID" id="30059908"/>
<dbReference type="KEGG" id="fvr:FVEG_01633"/>
<gene>
    <name evidence="2" type="ORF">FVEG_01633</name>
</gene>
<evidence type="ECO:0000313" key="2">
    <source>
        <dbReference type="EMBL" id="EWG38422.1"/>
    </source>
</evidence>
<dbReference type="RefSeq" id="XP_018744613.1">
    <property type="nucleotide sequence ID" value="XM_018888637.1"/>
</dbReference>
<evidence type="ECO:0000313" key="3">
    <source>
        <dbReference type="Proteomes" id="UP000009096"/>
    </source>
</evidence>
<evidence type="ECO:0000256" key="1">
    <source>
        <dbReference type="SAM" id="MobiDB-lite"/>
    </source>
</evidence>
<accession>W7M0J3</accession>
<protein>
    <submittedName>
        <fullName evidence="2">Uncharacterized protein</fullName>
    </submittedName>
</protein>
<dbReference type="VEuPathDB" id="FungiDB:FVEG_01633"/>
<sequence length="88" mass="9896">MKGKLSKDGRNCNEELKGMVNKPKAEVSKKRRERIDEAMKCCIPPGSEKKTTKAKILRPTVLRPTVLRPRMFLLNKAGLVQWGDAMGS</sequence>
<reference evidence="2 3" key="1">
    <citation type="journal article" date="2010" name="Nature">
        <title>Comparative genomics reveals mobile pathogenicity chromosomes in Fusarium.</title>
        <authorList>
            <person name="Ma L.J."/>
            <person name="van der Does H.C."/>
            <person name="Borkovich K.A."/>
            <person name="Coleman J.J."/>
            <person name="Daboussi M.J."/>
            <person name="Di Pietro A."/>
            <person name="Dufresne M."/>
            <person name="Freitag M."/>
            <person name="Grabherr M."/>
            <person name="Henrissat B."/>
            <person name="Houterman P.M."/>
            <person name="Kang S."/>
            <person name="Shim W.B."/>
            <person name="Woloshuk C."/>
            <person name="Xie X."/>
            <person name="Xu J.R."/>
            <person name="Antoniw J."/>
            <person name="Baker S.E."/>
            <person name="Bluhm B.H."/>
            <person name="Breakspear A."/>
            <person name="Brown D.W."/>
            <person name="Butchko R.A."/>
            <person name="Chapman S."/>
            <person name="Coulson R."/>
            <person name="Coutinho P.M."/>
            <person name="Danchin E.G."/>
            <person name="Diener A."/>
            <person name="Gale L.R."/>
            <person name="Gardiner D.M."/>
            <person name="Goff S."/>
            <person name="Hammond-Kosack K.E."/>
            <person name="Hilburn K."/>
            <person name="Hua-Van A."/>
            <person name="Jonkers W."/>
            <person name="Kazan K."/>
            <person name="Kodira C.D."/>
            <person name="Koehrsen M."/>
            <person name="Kumar L."/>
            <person name="Lee Y.H."/>
            <person name="Li L."/>
            <person name="Manners J.M."/>
            <person name="Miranda-Saavedra D."/>
            <person name="Mukherjee M."/>
            <person name="Park G."/>
            <person name="Park J."/>
            <person name="Park S.Y."/>
            <person name="Proctor R.H."/>
            <person name="Regev A."/>
            <person name="Ruiz-Roldan M.C."/>
            <person name="Sain D."/>
            <person name="Sakthikumar S."/>
            <person name="Sykes S."/>
            <person name="Schwartz D.C."/>
            <person name="Turgeon B.G."/>
            <person name="Wapinski I."/>
            <person name="Yoder O."/>
            <person name="Young S."/>
            <person name="Zeng Q."/>
            <person name="Zhou S."/>
            <person name="Galagan J."/>
            <person name="Cuomo C.A."/>
            <person name="Kistler H.C."/>
            <person name="Rep M."/>
        </authorList>
    </citation>
    <scope>NUCLEOTIDE SEQUENCE [LARGE SCALE GENOMIC DNA]</scope>
    <source>
        <strain evidence="3">M3125 / FGSC 7600</strain>
    </source>
</reference>
<organism evidence="2 3">
    <name type="scientific">Gibberella moniliformis (strain M3125 / FGSC 7600)</name>
    <name type="common">Maize ear and stalk rot fungus</name>
    <name type="synonym">Fusarium verticillioides</name>
    <dbReference type="NCBI Taxonomy" id="334819"/>
    <lineage>
        <taxon>Eukaryota</taxon>
        <taxon>Fungi</taxon>
        <taxon>Dikarya</taxon>
        <taxon>Ascomycota</taxon>
        <taxon>Pezizomycotina</taxon>
        <taxon>Sordariomycetes</taxon>
        <taxon>Hypocreomycetidae</taxon>
        <taxon>Hypocreales</taxon>
        <taxon>Nectriaceae</taxon>
        <taxon>Fusarium</taxon>
        <taxon>Fusarium fujikuroi species complex</taxon>
    </lineage>
</organism>
<keyword evidence="3" id="KW-1185">Reference proteome</keyword>
<dbReference type="Proteomes" id="UP000009096">
    <property type="component" value="Chromosome 6"/>
</dbReference>
<name>W7M0J3_GIBM7</name>
<feature type="region of interest" description="Disordered" evidence="1">
    <location>
        <begin position="1"/>
        <end position="32"/>
    </location>
</feature>
<proteinExistence type="predicted"/>
<dbReference type="EMBL" id="CM000583">
    <property type="protein sequence ID" value="EWG38422.1"/>
    <property type="molecule type" value="Genomic_DNA"/>
</dbReference>